<organism evidence="1">
    <name type="scientific">Cladocopium goreaui</name>
    <dbReference type="NCBI Taxonomy" id="2562237"/>
    <lineage>
        <taxon>Eukaryota</taxon>
        <taxon>Sar</taxon>
        <taxon>Alveolata</taxon>
        <taxon>Dinophyceae</taxon>
        <taxon>Suessiales</taxon>
        <taxon>Symbiodiniaceae</taxon>
        <taxon>Cladocopium</taxon>
    </lineage>
</organism>
<accession>A0A9P1BUJ4</accession>
<dbReference type="EMBL" id="CAMXCT020000502">
    <property type="protein sequence ID" value="CAL1133023.1"/>
    <property type="molecule type" value="Genomic_DNA"/>
</dbReference>
<evidence type="ECO:0000313" key="1">
    <source>
        <dbReference type="EMBL" id="CAI3979648.1"/>
    </source>
</evidence>
<proteinExistence type="predicted"/>
<protein>
    <submittedName>
        <fullName evidence="3">Sulfotransferase domain-containing protein</fullName>
    </submittedName>
</protein>
<evidence type="ECO:0000313" key="3">
    <source>
        <dbReference type="EMBL" id="CAL4766960.1"/>
    </source>
</evidence>
<name>A0A9P1BUJ4_9DINO</name>
<keyword evidence="4" id="KW-1185">Reference proteome</keyword>
<evidence type="ECO:0000313" key="4">
    <source>
        <dbReference type="Proteomes" id="UP001152797"/>
    </source>
</evidence>
<dbReference type="EMBL" id="CAMXCT030000502">
    <property type="protein sequence ID" value="CAL4766960.1"/>
    <property type="molecule type" value="Genomic_DNA"/>
</dbReference>
<gene>
    <name evidence="1" type="ORF">C1SCF055_LOCUS7585</name>
</gene>
<dbReference type="Proteomes" id="UP001152797">
    <property type="component" value="Unassembled WGS sequence"/>
</dbReference>
<evidence type="ECO:0000313" key="2">
    <source>
        <dbReference type="EMBL" id="CAL1133023.1"/>
    </source>
</evidence>
<sequence>MAVVTPNPLCVAANLEDLEGGWFRKLDGKAVGELHEGQLIWNKRWGMDDASTDLFEIAPGAPWSLKTLERAPWVDKSGADSFFFTISCFLTFLAGPSVTKYGLKGSVSFFPGKIKT</sequence>
<comment type="caution">
    <text evidence="1">The sequence shown here is derived from an EMBL/GenBank/DDBJ whole genome shotgun (WGS) entry which is preliminary data.</text>
</comment>
<dbReference type="AlphaFoldDB" id="A0A9P1BUJ4"/>
<reference evidence="1" key="1">
    <citation type="submission" date="2022-10" db="EMBL/GenBank/DDBJ databases">
        <authorList>
            <person name="Chen Y."/>
            <person name="Dougan E. K."/>
            <person name="Chan C."/>
            <person name="Rhodes N."/>
            <person name="Thang M."/>
        </authorList>
    </citation>
    <scope>NUCLEOTIDE SEQUENCE</scope>
</reference>
<reference evidence="2" key="2">
    <citation type="submission" date="2024-04" db="EMBL/GenBank/DDBJ databases">
        <authorList>
            <person name="Chen Y."/>
            <person name="Shah S."/>
            <person name="Dougan E. K."/>
            <person name="Thang M."/>
            <person name="Chan C."/>
        </authorList>
    </citation>
    <scope>NUCLEOTIDE SEQUENCE [LARGE SCALE GENOMIC DNA]</scope>
</reference>
<dbReference type="EMBL" id="CAMXCT010000502">
    <property type="protein sequence ID" value="CAI3979648.1"/>
    <property type="molecule type" value="Genomic_DNA"/>
</dbReference>